<evidence type="ECO:0000259" key="1">
    <source>
        <dbReference type="SMART" id="SM00256"/>
    </source>
</evidence>
<organism evidence="3">
    <name type="scientific">Selaginella moellendorffii</name>
    <name type="common">Spikemoss</name>
    <dbReference type="NCBI Taxonomy" id="88036"/>
    <lineage>
        <taxon>Eukaryota</taxon>
        <taxon>Viridiplantae</taxon>
        <taxon>Streptophyta</taxon>
        <taxon>Embryophyta</taxon>
        <taxon>Tracheophyta</taxon>
        <taxon>Lycopodiopsida</taxon>
        <taxon>Selaginellales</taxon>
        <taxon>Selaginellaceae</taxon>
        <taxon>Selaginella</taxon>
    </lineage>
</organism>
<dbReference type="PANTHER" id="PTHR31672">
    <property type="entry name" value="BNACNNG10540D PROTEIN"/>
    <property type="match status" value="1"/>
</dbReference>
<name>D8RR78_SELML</name>
<keyword evidence="3" id="KW-1185">Reference proteome</keyword>
<dbReference type="SMART" id="SM00256">
    <property type="entry name" value="FBOX"/>
    <property type="match status" value="1"/>
</dbReference>
<dbReference type="KEGG" id="smo:SELMODRAFT_413971"/>
<accession>D8RR78</accession>
<dbReference type="Pfam" id="PF00646">
    <property type="entry name" value="F-box"/>
    <property type="match status" value="1"/>
</dbReference>
<evidence type="ECO:0000313" key="3">
    <source>
        <dbReference type="Proteomes" id="UP000001514"/>
    </source>
</evidence>
<dbReference type="Gramene" id="EFJ25193">
    <property type="protein sequence ID" value="EFJ25193"/>
    <property type="gene ID" value="SELMODRAFT_413971"/>
</dbReference>
<dbReference type="GO" id="GO:0031146">
    <property type="term" value="P:SCF-dependent proteasomal ubiquitin-dependent protein catabolic process"/>
    <property type="evidence" value="ECO:0000318"/>
    <property type="project" value="GO_Central"/>
</dbReference>
<dbReference type="HOGENOM" id="CLU_033677_0_0_1"/>
<reference evidence="2 3" key="1">
    <citation type="journal article" date="2011" name="Science">
        <title>The Selaginella genome identifies genetic changes associated with the evolution of vascular plants.</title>
        <authorList>
            <person name="Banks J.A."/>
            <person name="Nishiyama T."/>
            <person name="Hasebe M."/>
            <person name="Bowman J.L."/>
            <person name="Gribskov M."/>
            <person name="dePamphilis C."/>
            <person name="Albert V.A."/>
            <person name="Aono N."/>
            <person name="Aoyama T."/>
            <person name="Ambrose B.A."/>
            <person name="Ashton N.W."/>
            <person name="Axtell M.J."/>
            <person name="Barker E."/>
            <person name="Barker M.S."/>
            <person name="Bennetzen J.L."/>
            <person name="Bonawitz N.D."/>
            <person name="Chapple C."/>
            <person name="Cheng C."/>
            <person name="Correa L.G."/>
            <person name="Dacre M."/>
            <person name="DeBarry J."/>
            <person name="Dreyer I."/>
            <person name="Elias M."/>
            <person name="Engstrom E.M."/>
            <person name="Estelle M."/>
            <person name="Feng L."/>
            <person name="Finet C."/>
            <person name="Floyd S.K."/>
            <person name="Frommer W.B."/>
            <person name="Fujita T."/>
            <person name="Gramzow L."/>
            <person name="Gutensohn M."/>
            <person name="Harholt J."/>
            <person name="Hattori M."/>
            <person name="Heyl A."/>
            <person name="Hirai T."/>
            <person name="Hiwatashi Y."/>
            <person name="Ishikawa M."/>
            <person name="Iwata M."/>
            <person name="Karol K.G."/>
            <person name="Koehler B."/>
            <person name="Kolukisaoglu U."/>
            <person name="Kubo M."/>
            <person name="Kurata T."/>
            <person name="Lalonde S."/>
            <person name="Li K."/>
            <person name="Li Y."/>
            <person name="Litt A."/>
            <person name="Lyons E."/>
            <person name="Manning G."/>
            <person name="Maruyama T."/>
            <person name="Michael T.P."/>
            <person name="Mikami K."/>
            <person name="Miyazaki S."/>
            <person name="Morinaga S."/>
            <person name="Murata T."/>
            <person name="Mueller-Roeber B."/>
            <person name="Nelson D.R."/>
            <person name="Obara M."/>
            <person name="Oguri Y."/>
            <person name="Olmstead R.G."/>
            <person name="Onodera N."/>
            <person name="Petersen B.L."/>
            <person name="Pils B."/>
            <person name="Prigge M."/>
            <person name="Rensing S.A."/>
            <person name="Riano-Pachon D.M."/>
            <person name="Roberts A.W."/>
            <person name="Sato Y."/>
            <person name="Scheller H.V."/>
            <person name="Schulz B."/>
            <person name="Schulz C."/>
            <person name="Shakirov E.V."/>
            <person name="Shibagaki N."/>
            <person name="Shinohara N."/>
            <person name="Shippen D.E."/>
            <person name="Soerensen I."/>
            <person name="Sotooka R."/>
            <person name="Sugimoto N."/>
            <person name="Sugita M."/>
            <person name="Sumikawa N."/>
            <person name="Tanurdzic M."/>
            <person name="Theissen G."/>
            <person name="Ulvskov P."/>
            <person name="Wakazuki S."/>
            <person name="Weng J.K."/>
            <person name="Willats W.W."/>
            <person name="Wipf D."/>
            <person name="Wolf P.G."/>
            <person name="Yang L."/>
            <person name="Zimmer A.D."/>
            <person name="Zhu Q."/>
            <person name="Mitros T."/>
            <person name="Hellsten U."/>
            <person name="Loque D."/>
            <person name="Otillar R."/>
            <person name="Salamov A."/>
            <person name="Schmutz J."/>
            <person name="Shapiro H."/>
            <person name="Lindquist E."/>
            <person name="Lucas S."/>
            <person name="Rokhsar D."/>
            <person name="Grigoriev I.V."/>
        </authorList>
    </citation>
    <scope>NUCLEOTIDE SEQUENCE [LARGE SCALE GENOMIC DNA]</scope>
</reference>
<dbReference type="EMBL" id="GL377587">
    <property type="protein sequence ID" value="EFJ25193.1"/>
    <property type="molecule type" value="Genomic_DNA"/>
</dbReference>
<proteinExistence type="predicted"/>
<dbReference type="InterPro" id="IPR001810">
    <property type="entry name" value="F-box_dom"/>
</dbReference>
<sequence>MSGLFVDERVVVFLSNGSVGDGNFFKIAGVITALLKVLVGFDSSRGDLLQGKFQAKSSTNSPLFLTGINEPIHMAMVSALGFFHFNGLLLKTSAGLITRSMVILQIFAQDDRGLRWENPFADKHVKEVVKIFSGNMYQLLKEAVRGTLKLKRNCFIRGARDPKTNFRRMPKRKWDGMIDRIKKSMTHACTQRKRPMDPSIWSRLPQDIQQELITLLPIPTLCRFRSLSKGWHAAILQQQSRKQWYISLGNSAKLQISPDGISWKVLFTLPLSKGSMSTCSAGLVLAFCLATENFVVLNPMLQSRQELLPRLDEYVIFTAIQSVPCSSETLSYIVVAVTSMTVGDLRMHLYDSRAAAWLSAVSFPMPDRANGELFCCATDDGLNNCMLLQDDHLYFFTISPGNVTTLKSFNVWNPKATLQTVATWTSLPLGFERQPSYEDAACFARSGYGYARKDMSLIFCGGDSAFWCGKILLGMMDPSDDLSDRGSRRFGFVYLDEESRSWQAMTSLSLGSVFSPEIFKKSPCTFMLAAGNNNSTEVTLLFHYKWGCVLDLASGTWRANYWYPEAKAYAFLPFYPSFQKF</sequence>
<evidence type="ECO:0000313" key="2">
    <source>
        <dbReference type="EMBL" id="EFJ25193.1"/>
    </source>
</evidence>
<dbReference type="SUPFAM" id="SSF81383">
    <property type="entry name" value="F-box domain"/>
    <property type="match status" value="1"/>
</dbReference>
<gene>
    <name evidence="2" type="ORF">SELMODRAFT_413971</name>
</gene>
<dbReference type="InterPro" id="IPR036047">
    <property type="entry name" value="F-box-like_dom_sf"/>
</dbReference>
<feature type="domain" description="F-box" evidence="1">
    <location>
        <begin position="204"/>
        <end position="244"/>
    </location>
</feature>
<dbReference type="Proteomes" id="UP000001514">
    <property type="component" value="Unassembled WGS sequence"/>
</dbReference>
<dbReference type="InParanoid" id="D8RR78"/>
<protein>
    <recommendedName>
        <fullName evidence="1">F-box domain-containing protein</fullName>
    </recommendedName>
</protein>
<dbReference type="GO" id="GO:0004842">
    <property type="term" value="F:ubiquitin-protein transferase activity"/>
    <property type="evidence" value="ECO:0000318"/>
    <property type="project" value="GO_Central"/>
</dbReference>
<dbReference type="AlphaFoldDB" id="D8RR78"/>
<dbReference type="InterPro" id="IPR050796">
    <property type="entry name" value="SCF_F-box_component"/>
</dbReference>